<accession>A0ABR2ZIX5</accession>
<keyword evidence="3" id="KW-1185">Reference proteome</keyword>
<feature type="region of interest" description="Disordered" evidence="1">
    <location>
        <begin position="165"/>
        <end position="189"/>
    </location>
</feature>
<reference evidence="2 3" key="1">
    <citation type="submission" date="2024-05" db="EMBL/GenBank/DDBJ databases">
        <title>A draft genome resource for the thread blight pathogen Marasmius tenuissimus strain MS-2.</title>
        <authorList>
            <person name="Yulfo-Soto G.E."/>
            <person name="Baruah I.K."/>
            <person name="Amoako-Attah I."/>
            <person name="Bukari Y."/>
            <person name="Meinhardt L.W."/>
            <person name="Bailey B.A."/>
            <person name="Cohen S.P."/>
        </authorList>
    </citation>
    <scope>NUCLEOTIDE SEQUENCE [LARGE SCALE GENOMIC DNA]</scope>
    <source>
        <strain evidence="2 3">MS-2</strain>
    </source>
</reference>
<proteinExistence type="predicted"/>
<feature type="compositionally biased region" description="Basic and acidic residues" evidence="1">
    <location>
        <begin position="177"/>
        <end position="189"/>
    </location>
</feature>
<gene>
    <name evidence="2" type="ORF">AAF712_012516</name>
</gene>
<evidence type="ECO:0000313" key="2">
    <source>
        <dbReference type="EMBL" id="KAL0060693.1"/>
    </source>
</evidence>
<sequence length="189" mass="20512">MSTYRLLVSKTPRDCRRRLVARATDINGTPTVSSNNTPPKLGRIVGRMRRAKGVLQVQGIVQPSCENCNFGQLQENLQSGLWNGIRGVILPRLNVEVGYIPIARFKYTLLQDAFKCTPSISANSEDAGGTSQFKVVANKHNSILGEVGHSGGSGVSRVYEQEKLIGRASTSQPGAGIEDKGDREKAEPF</sequence>
<comment type="caution">
    <text evidence="2">The sequence shown here is derived from an EMBL/GenBank/DDBJ whole genome shotgun (WGS) entry which is preliminary data.</text>
</comment>
<organism evidence="2 3">
    <name type="scientific">Marasmius tenuissimus</name>
    <dbReference type="NCBI Taxonomy" id="585030"/>
    <lineage>
        <taxon>Eukaryota</taxon>
        <taxon>Fungi</taxon>
        <taxon>Dikarya</taxon>
        <taxon>Basidiomycota</taxon>
        <taxon>Agaricomycotina</taxon>
        <taxon>Agaricomycetes</taxon>
        <taxon>Agaricomycetidae</taxon>
        <taxon>Agaricales</taxon>
        <taxon>Marasmiineae</taxon>
        <taxon>Marasmiaceae</taxon>
        <taxon>Marasmius</taxon>
    </lineage>
</organism>
<evidence type="ECO:0000256" key="1">
    <source>
        <dbReference type="SAM" id="MobiDB-lite"/>
    </source>
</evidence>
<dbReference type="Proteomes" id="UP001437256">
    <property type="component" value="Unassembled WGS sequence"/>
</dbReference>
<protein>
    <submittedName>
        <fullName evidence="2">Uncharacterized protein</fullName>
    </submittedName>
</protein>
<evidence type="ECO:0000313" key="3">
    <source>
        <dbReference type="Proteomes" id="UP001437256"/>
    </source>
</evidence>
<dbReference type="EMBL" id="JBBXMP010000165">
    <property type="protein sequence ID" value="KAL0060693.1"/>
    <property type="molecule type" value="Genomic_DNA"/>
</dbReference>
<name>A0ABR2ZIX5_9AGAR</name>